<dbReference type="Gene3D" id="2.170.16.10">
    <property type="entry name" value="Hedgehog/Intein (Hint) domain"/>
    <property type="match status" value="1"/>
</dbReference>
<evidence type="ECO:0000256" key="7">
    <source>
        <dbReference type="ARBA" id="ARBA00023285"/>
    </source>
</evidence>
<dbReference type="Gene3D" id="3.20.70.20">
    <property type="match status" value="2"/>
</dbReference>
<evidence type="ECO:0000256" key="1">
    <source>
        <dbReference type="ARBA" id="ARBA00001922"/>
    </source>
</evidence>
<reference evidence="11 12" key="1">
    <citation type="submission" date="2016-02" db="EMBL/GenBank/DDBJ databases">
        <authorList>
            <person name="Wen L."/>
            <person name="He K."/>
            <person name="Yang H."/>
        </authorList>
    </citation>
    <scope>NUCLEOTIDE SEQUENCE [LARGE SCALE GENOMIC DNA]</scope>
    <source>
        <strain evidence="11">ShG14-8</strain>
    </source>
</reference>
<accession>A0A139BVX3</accession>
<dbReference type="GO" id="GO:0004519">
    <property type="term" value="F:endonuclease activity"/>
    <property type="evidence" value="ECO:0007669"/>
    <property type="project" value="InterPro"/>
</dbReference>
<dbReference type="SMART" id="SM00306">
    <property type="entry name" value="HintN"/>
    <property type="match status" value="1"/>
</dbReference>
<organism evidence="11 12">
    <name type="scientific">Candidatus Gallionella acididurans</name>
    <dbReference type="NCBI Taxonomy" id="1796491"/>
    <lineage>
        <taxon>Bacteria</taxon>
        <taxon>Pseudomonadati</taxon>
        <taxon>Pseudomonadota</taxon>
        <taxon>Betaproteobacteria</taxon>
        <taxon>Nitrosomonadales</taxon>
        <taxon>Gallionellaceae</taxon>
        <taxon>Gallionella</taxon>
    </lineage>
</organism>
<dbReference type="InterPro" id="IPR000788">
    <property type="entry name" value="RNR_lg_C"/>
</dbReference>
<dbReference type="GO" id="GO:0005524">
    <property type="term" value="F:ATP binding"/>
    <property type="evidence" value="ECO:0007669"/>
    <property type="project" value="InterPro"/>
</dbReference>
<reference evidence="11 12" key="2">
    <citation type="submission" date="2016-03" db="EMBL/GenBank/DDBJ databases">
        <title>New uncultured bacterium of the family Gallionellaceae from acid mine drainage: description and reconstruction of genome based on metagenomic analysis of microbial community.</title>
        <authorList>
            <person name="Kadnikov V."/>
            <person name="Ivasenko D."/>
            <person name="Beletsky A."/>
            <person name="Mardanov A."/>
            <person name="Danilova E."/>
            <person name="Pimenov N."/>
            <person name="Karnachuk O."/>
            <person name="Ravin N."/>
        </authorList>
    </citation>
    <scope>NUCLEOTIDE SEQUENCE [LARGE SCALE GENOMIC DNA]</scope>
    <source>
        <strain evidence="11">ShG14-8</strain>
    </source>
</reference>
<feature type="compositionally biased region" description="Low complexity" evidence="9">
    <location>
        <begin position="1095"/>
        <end position="1109"/>
    </location>
</feature>
<dbReference type="SUPFAM" id="SSF51998">
    <property type="entry name" value="PFL-like glycyl radical enzymes"/>
    <property type="match status" value="1"/>
</dbReference>
<feature type="compositionally biased region" description="Basic and acidic residues" evidence="9">
    <location>
        <begin position="1114"/>
        <end position="1123"/>
    </location>
</feature>
<keyword evidence="6 8" id="KW-0215">Deoxyribonucleotide synthesis</keyword>
<dbReference type="CDD" id="cd00081">
    <property type="entry name" value="Hint"/>
    <property type="match status" value="1"/>
</dbReference>
<dbReference type="Pfam" id="PF14528">
    <property type="entry name" value="LAGLIDADG_3"/>
    <property type="match status" value="1"/>
</dbReference>
<evidence type="ECO:0000256" key="8">
    <source>
        <dbReference type="RuleBase" id="RU003410"/>
    </source>
</evidence>
<dbReference type="InterPro" id="IPR003587">
    <property type="entry name" value="Hint_dom_N"/>
</dbReference>
<keyword evidence="7" id="KW-0170">Cobalt</keyword>
<keyword evidence="2" id="KW-0846">Cobalamin</keyword>
<evidence type="ECO:0000256" key="6">
    <source>
        <dbReference type="ARBA" id="ARBA00023116"/>
    </source>
</evidence>
<dbReference type="EMBL" id="LSLI01000013">
    <property type="protein sequence ID" value="KXS33008.1"/>
    <property type="molecule type" value="Genomic_DNA"/>
</dbReference>
<dbReference type="Pfam" id="PF02867">
    <property type="entry name" value="Ribonuc_red_lgC"/>
    <property type="match status" value="1"/>
</dbReference>
<dbReference type="EC" id="1.17.4.1" evidence="8"/>
<comment type="cofactor">
    <cofactor evidence="1">
        <name>adenosylcob(III)alamin</name>
        <dbReference type="ChEBI" id="CHEBI:18408"/>
    </cofactor>
</comment>
<dbReference type="GO" id="GO:0009263">
    <property type="term" value="P:deoxyribonucleotide biosynthetic process"/>
    <property type="evidence" value="ECO:0007669"/>
    <property type="project" value="UniProtKB-KW"/>
</dbReference>
<evidence type="ECO:0000313" key="11">
    <source>
        <dbReference type="EMBL" id="KXS33008.1"/>
    </source>
</evidence>
<dbReference type="PRINTS" id="PR00379">
    <property type="entry name" value="INTEIN"/>
</dbReference>
<dbReference type="GO" id="GO:0031419">
    <property type="term" value="F:cobalamin binding"/>
    <property type="evidence" value="ECO:0007669"/>
    <property type="project" value="UniProtKB-KW"/>
</dbReference>
<sequence>MLETESVAHPSSTGSSPASSSPTASNSEKPVSAQQILGDLAGKTAGNPAVEASTAMTQEISTEVLLEKYAEPGETSVQDVRRRVARGLAQAETPDQRARWEEEFFQAQEHGFVPAGRINSAAGLKNQATLINCFVQPVGDAISGIHDGKPGIYDALQQAAETMRRGGGVGYDFSSIRPEGAQVKGTNSRASGPISYMRVFDRSCETVESAGARRGAQMGVLRCDHPDIERFIHAKDQGDLKNFNISVGVTDELMHAVENNLPFELVHSAEPGATLKDLGATRRADGKWIYRKVQAADLWKQIMESTYDHAEPGVLFIDLMNRDNNLSYCENIEATNPCVTADTWVMTELGARQVRDLIGETFSAVVDGKSYPTESSGFFFTGVKQVLRLKTAEGHSLRLTADHRVLRVSRMTRDVRETEWVKAGELRGGDQIVLHDHRAMSKWSGAHNEDEGYLIGLLIGDGTLKNDKAVLSVWDTAALKIANGGDLLPSAGVAGVMHAAEQAARSLPHRADFNGWQKPIDGRGEYRLATGALRTLALELGLTPGNKRFTAAMETGSSDFYRGVLRGMFDADGSVQGSQEKGISVRLTQIDLGNLEAVQRMLQRLGIIATIYRNRRPEGMKTLPDGKGGALSPNSLPQAGERDVVPLRGSLVDEYPCQALHELIISGENIARYAELIGFADSDKMDRLNGLLGDYQRKPNGHGEYAAHDNKTRDARSLSPNSLPQAGERDAVSLREFNFDAERFVATVLSLEDDGVEDVYDVTVADVHAFDANGLYVHNCAEQPLPPYGCCCLGSIDLTRMVKNPFSAHAGLNVPRNSPQAARFDHEAFKKLVRTAVRMLDNVLDVTAWPLPEQQHEAQNKRRVGLGYTGLGDTLVMLGLRYDTDEARTFARDITRIMRDESYLASVDLAVERGAFPLLDAEQYLAAPRFASRLPDTIKDKIREHGLRNSHLLSIAPTGTISLAFADNASNGIEPAFSWFYTRKKRMAEGGTKDYAVEDHAWRSYKHMGGDMNKLPPEFVTALEISALDHMKMVAAVAPFIDTSISKTVNVPADYPYEDFKGLYTAAWKAGLKGLATYRPNNVLGSVLSVTPEISTPLSKSPSLRSPPSQAGERANESLRDASDISEQPQDFIFDQDRRIVLEATPKPALASLRWPGRPELPNGSEGWVSQVVKHPLGSFVTFVSHTTSLPLSNFPPQAGERTNESLRESSIPGHNHPFEVWVNGSEQPRGLGALAKSLSMDMRTSDPVWVRMKLEMLMKTAGDDAFDMPMPPDGEVKRMPSLVSAFAHLLKYRIEQLGALEASADAATPMMDALFSKKEPKTGTDGTMSWTVDISNVGSGDDFVLGLKELVLPDGQRRPYSMWLAGVYPRALDGLCKVLSLDMRVIDPAWIGMKLRKLLNFGEPLGDFMARVPGGIKMESYPSTVSYVAKLIIHRYAMLGILDENGFPIQHMGVMDVPKKKSKAAGPKTLAGKHCKECGNATLIKKDGCEFCTSCGAIGACG</sequence>
<dbReference type="GO" id="GO:0004748">
    <property type="term" value="F:ribonucleoside-diphosphate reductase activity, thioredoxin disulfide as acceptor"/>
    <property type="evidence" value="ECO:0007669"/>
    <property type="project" value="UniProtKB-EC"/>
</dbReference>
<dbReference type="Proteomes" id="UP000070578">
    <property type="component" value="Unassembled WGS sequence"/>
</dbReference>
<dbReference type="SUPFAM" id="SSF51294">
    <property type="entry name" value="Hedgehog/intein (Hint) domain"/>
    <property type="match status" value="1"/>
</dbReference>
<dbReference type="Pfam" id="PF00317">
    <property type="entry name" value="Ribonuc_red_lgN"/>
    <property type="match status" value="1"/>
</dbReference>
<feature type="compositionally biased region" description="Low complexity" evidence="9">
    <location>
        <begin position="10"/>
        <end position="27"/>
    </location>
</feature>
<dbReference type="PROSITE" id="PS50818">
    <property type="entry name" value="INTEIN_C_TER"/>
    <property type="match status" value="1"/>
</dbReference>
<dbReference type="SMART" id="SM00305">
    <property type="entry name" value="HintC"/>
    <property type="match status" value="1"/>
</dbReference>
<dbReference type="InterPro" id="IPR003586">
    <property type="entry name" value="Hint_dom_C"/>
</dbReference>
<dbReference type="NCBIfam" id="TIGR01443">
    <property type="entry name" value="intein_Cterm"/>
    <property type="match status" value="1"/>
</dbReference>
<dbReference type="InterPro" id="IPR004042">
    <property type="entry name" value="Intein_endonuc_central"/>
</dbReference>
<dbReference type="PATRIC" id="fig|1796491.3.peg.931"/>
<name>A0A139BVX3_9PROT</name>
<comment type="caution">
    <text evidence="11">The sequence shown here is derived from an EMBL/GenBank/DDBJ whole genome shotgun (WGS) entry which is preliminary data.</text>
</comment>
<comment type="catalytic activity">
    <reaction evidence="8">
        <text>a 2'-deoxyribonucleoside 5'-diphosphate + [thioredoxin]-disulfide + H2O = a ribonucleoside 5'-diphosphate + [thioredoxin]-dithiol</text>
        <dbReference type="Rhea" id="RHEA:23252"/>
        <dbReference type="Rhea" id="RHEA-COMP:10698"/>
        <dbReference type="Rhea" id="RHEA-COMP:10700"/>
        <dbReference type="ChEBI" id="CHEBI:15377"/>
        <dbReference type="ChEBI" id="CHEBI:29950"/>
        <dbReference type="ChEBI" id="CHEBI:50058"/>
        <dbReference type="ChEBI" id="CHEBI:57930"/>
        <dbReference type="ChEBI" id="CHEBI:73316"/>
        <dbReference type="EC" id="1.17.4.1"/>
    </reaction>
</comment>
<gene>
    <name evidence="11" type="ORF">AWT59_0851</name>
</gene>
<protein>
    <recommendedName>
        <fullName evidence="8">Ribonucleoside-diphosphate reductase</fullName>
        <ecNumber evidence="8">1.17.4.1</ecNumber>
    </recommendedName>
</protein>
<dbReference type="NCBIfam" id="TIGR01445">
    <property type="entry name" value="intein_Nterm"/>
    <property type="match status" value="1"/>
</dbReference>
<comment type="similarity">
    <text evidence="8">Belongs to the ribonucleoside diphosphate reductase large chain family.</text>
</comment>
<comment type="function">
    <text evidence="8">Provides the precursors necessary for DNA synthesis. Catalyzes the biosynthesis of deoxyribonucleotides from the corresponding ribonucleotides.</text>
</comment>
<evidence type="ECO:0000259" key="10">
    <source>
        <dbReference type="PROSITE" id="PS50819"/>
    </source>
</evidence>
<evidence type="ECO:0000256" key="9">
    <source>
        <dbReference type="SAM" id="MobiDB-lite"/>
    </source>
</evidence>
<dbReference type="InterPro" id="IPR006141">
    <property type="entry name" value="Intein_N"/>
</dbReference>
<evidence type="ECO:0000256" key="3">
    <source>
        <dbReference type="ARBA" id="ARBA00022813"/>
    </source>
</evidence>
<dbReference type="InterPro" id="IPR030934">
    <property type="entry name" value="Intein_C"/>
</dbReference>
<dbReference type="InterPro" id="IPR013509">
    <property type="entry name" value="RNR_lsu_N"/>
</dbReference>
<feature type="region of interest" description="Disordered" evidence="9">
    <location>
        <begin position="699"/>
        <end position="727"/>
    </location>
</feature>
<dbReference type="Gene3D" id="3.10.28.10">
    <property type="entry name" value="Homing endonucleases"/>
    <property type="match status" value="1"/>
</dbReference>
<evidence type="ECO:0000313" key="12">
    <source>
        <dbReference type="Proteomes" id="UP000070578"/>
    </source>
</evidence>
<evidence type="ECO:0000256" key="5">
    <source>
        <dbReference type="ARBA" id="ARBA00023002"/>
    </source>
</evidence>
<keyword evidence="4" id="KW-0651">Protein splicing</keyword>
<dbReference type="GO" id="GO:0016539">
    <property type="term" value="P:intein-mediated protein splicing"/>
    <property type="evidence" value="ECO:0007669"/>
    <property type="project" value="InterPro"/>
</dbReference>
<dbReference type="PROSITE" id="PS50819">
    <property type="entry name" value="INTEIN_ENDONUCLEASE"/>
    <property type="match status" value="1"/>
</dbReference>
<dbReference type="SUPFAM" id="SSF55608">
    <property type="entry name" value="Homing endonucleases"/>
    <property type="match status" value="1"/>
</dbReference>
<dbReference type="PANTHER" id="PTHR43371:SF1">
    <property type="entry name" value="RIBONUCLEOSIDE-DIPHOSPHATE REDUCTASE"/>
    <property type="match status" value="1"/>
</dbReference>
<dbReference type="InterPro" id="IPR036844">
    <property type="entry name" value="Hint_dom_sf"/>
</dbReference>
<dbReference type="PANTHER" id="PTHR43371">
    <property type="entry name" value="VITAMIN B12-DEPENDENT RIBONUCLEOTIDE REDUCTASE"/>
    <property type="match status" value="1"/>
</dbReference>
<dbReference type="InterPro" id="IPR050862">
    <property type="entry name" value="RdRp_reductase_class-2"/>
</dbReference>
<dbReference type="InterPro" id="IPR027434">
    <property type="entry name" value="Homing_endonucl"/>
</dbReference>
<dbReference type="Pfam" id="PF14890">
    <property type="entry name" value="Intein_splicing"/>
    <property type="match status" value="1"/>
</dbReference>
<feature type="region of interest" description="Disordered" evidence="9">
    <location>
        <begin position="1094"/>
        <end position="1128"/>
    </location>
</feature>
<feature type="compositionally biased region" description="Basic and acidic residues" evidence="9">
    <location>
        <begin position="705"/>
        <end position="716"/>
    </location>
</feature>
<keyword evidence="5 8" id="KW-0560">Oxidoreductase</keyword>
<feature type="region of interest" description="Disordered" evidence="9">
    <location>
        <begin position="619"/>
        <end position="640"/>
    </location>
</feature>
<evidence type="ECO:0000256" key="4">
    <source>
        <dbReference type="ARBA" id="ARBA00023000"/>
    </source>
</evidence>
<keyword evidence="3" id="KW-0068">Autocatalytic cleavage</keyword>
<evidence type="ECO:0000256" key="2">
    <source>
        <dbReference type="ARBA" id="ARBA00022628"/>
    </source>
</evidence>
<feature type="domain" description="DOD-type homing endonuclease" evidence="10">
    <location>
        <begin position="454"/>
        <end position="607"/>
    </location>
</feature>
<dbReference type="InterPro" id="IPR004860">
    <property type="entry name" value="LAGLIDADG_dom"/>
</dbReference>
<proteinExistence type="inferred from homology"/>
<feature type="region of interest" description="Disordered" evidence="9">
    <location>
        <begin position="1"/>
        <end position="49"/>
    </location>
</feature>
<dbReference type="InterPro" id="IPR006142">
    <property type="entry name" value="INTEIN"/>
</dbReference>
<dbReference type="PROSITE" id="PS50817">
    <property type="entry name" value="INTEIN_N_TER"/>
    <property type="match status" value="1"/>
</dbReference>